<evidence type="ECO:0000313" key="2">
    <source>
        <dbReference type="Proteomes" id="UP001159364"/>
    </source>
</evidence>
<name>A0AAV8TQC3_9ROSI</name>
<keyword evidence="2" id="KW-1185">Reference proteome</keyword>
<evidence type="ECO:0000313" key="1">
    <source>
        <dbReference type="EMBL" id="KAJ8769116.1"/>
    </source>
</evidence>
<protein>
    <submittedName>
        <fullName evidence="1">Uncharacterized protein</fullName>
    </submittedName>
</protein>
<comment type="caution">
    <text evidence="1">The sequence shown here is derived from an EMBL/GenBank/DDBJ whole genome shotgun (WGS) entry which is preliminary data.</text>
</comment>
<proteinExistence type="predicted"/>
<dbReference type="AlphaFoldDB" id="A0AAV8TQC3"/>
<gene>
    <name evidence="1" type="ORF">K2173_000891</name>
</gene>
<accession>A0AAV8TQC3</accession>
<sequence length="169" mass="18565">MANRRPLVGLMQIQWSLGLSSATNAKMTKYLFMTIPFMVGMACVDNKGHITTSREQTTGWFGKYAIRFDGTPDLSNCYVQVSSKNVQNSNGCTVSTGPAQKLRLILLMSYCPRSTTPVPAAVTSARATNSNRLKFASTSAYTKWQSTSLATLIKAAPVLEMEKLPREEI</sequence>
<dbReference type="Proteomes" id="UP001159364">
    <property type="component" value="Linkage Group LG03"/>
</dbReference>
<dbReference type="EMBL" id="JAIWQS010000003">
    <property type="protein sequence ID" value="KAJ8769116.1"/>
    <property type="molecule type" value="Genomic_DNA"/>
</dbReference>
<reference evidence="1 2" key="1">
    <citation type="submission" date="2021-09" db="EMBL/GenBank/DDBJ databases">
        <title>Genomic insights and catalytic innovation underlie evolution of tropane alkaloids biosynthesis.</title>
        <authorList>
            <person name="Wang Y.-J."/>
            <person name="Tian T."/>
            <person name="Huang J.-P."/>
            <person name="Huang S.-X."/>
        </authorList>
    </citation>
    <scope>NUCLEOTIDE SEQUENCE [LARGE SCALE GENOMIC DNA]</scope>
    <source>
        <strain evidence="1">KIB-2018</strain>
        <tissue evidence="1">Leaf</tissue>
    </source>
</reference>
<organism evidence="1 2">
    <name type="scientific">Erythroxylum novogranatense</name>
    <dbReference type="NCBI Taxonomy" id="1862640"/>
    <lineage>
        <taxon>Eukaryota</taxon>
        <taxon>Viridiplantae</taxon>
        <taxon>Streptophyta</taxon>
        <taxon>Embryophyta</taxon>
        <taxon>Tracheophyta</taxon>
        <taxon>Spermatophyta</taxon>
        <taxon>Magnoliopsida</taxon>
        <taxon>eudicotyledons</taxon>
        <taxon>Gunneridae</taxon>
        <taxon>Pentapetalae</taxon>
        <taxon>rosids</taxon>
        <taxon>fabids</taxon>
        <taxon>Malpighiales</taxon>
        <taxon>Erythroxylaceae</taxon>
        <taxon>Erythroxylum</taxon>
    </lineage>
</organism>